<name>A0FEA3_9VIRU</name>
<evidence type="ECO:0000256" key="1">
    <source>
        <dbReference type="SAM" id="MobiDB-lite"/>
    </source>
</evidence>
<feature type="region of interest" description="Disordered" evidence="1">
    <location>
        <begin position="73"/>
        <end position="113"/>
    </location>
</feature>
<evidence type="ECO:0000313" key="3">
    <source>
        <dbReference type="EMBL" id="ABK27176.1"/>
    </source>
</evidence>
<feature type="compositionally biased region" description="Acidic residues" evidence="1">
    <location>
        <begin position="104"/>
        <end position="113"/>
    </location>
</feature>
<dbReference type="EMBL" id="DQ987840">
    <property type="protein sequence ID" value="ABK27176.1"/>
    <property type="molecule type" value="Genomic_DNA"/>
</dbReference>
<proteinExistence type="predicted"/>
<sequence>MCTPFQFYRPSEYNSETKFQLWTTALIDQHDAWCSCCRPMAHLLSGLFPPDHKDYNLTIKEIIEREYNTPLCHFTGEGEESGGGAAKDPGTAGISTREELKEEEKEDLDIEGL</sequence>
<organism evidence="3">
    <name type="scientific">Small anellovirus KR-BD-0147</name>
    <dbReference type="NCBI Taxonomy" id="406872"/>
    <lineage>
        <taxon>Viruses</taxon>
        <taxon>Monodnaviria</taxon>
        <taxon>Shotokuvirae</taxon>
        <taxon>Commensaviricota</taxon>
        <taxon>Cardeaviricetes</taxon>
        <taxon>Sanitavirales</taxon>
        <taxon>Anelloviridae</taxon>
        <taxon>Small anellovirus</taxon>
    </lineage>
</organism>
<protein>
    <submittedName>
        <fullName evidence="3">Orf1</fullName>
    </submittedName>
</protein>
<evidence type="ECO:0000259" key="2">
    <source>
        <dbReference type="Pfam" id="PF02957"/>
    </source>
</evidence>
<dbReference type="Pfam" id="PF02957">
    <property type="entry name" value="TT_ORF2-like"/>
    <property type="match status" value="1"/>
</dbReference>
<dbReference type="InterPro" id="IPR004118">
    <property type="entry name" value="HEV_TT_vir_Orf2/Gyrovir_Vp2_N"/>
</dbReference>
<feature type="non-terminal residue" evidence="3">
    <location>
        <position position="113"/>
    </location>
</feature>
<feature type="domain" description="Hepatitis TT virus Orf2/Gyrovirus Vp2 N-terminal" evidence="2">
    <location>
        <begin position="20"/>
        <end position="66"/>
    </location>
</feature>
<reference evidence="3" key="1">
    <citation type="submission" date="2006-09" db="EMBL/GenBank/DDBJ databases">
        <title>Small Anellovirus infection in Korean blood donors.</title>
        <authorList>
            <person name="Chung J.Y."/>
            <person name="Han T.H."/>
            <person name="Koo J.W."/>
            <person name="Kim S.W."/>
            <person name="Seo J.K."/>
            <person name="Hwang E.S."/>
        </authorList>
    </citation>
    <scope>NUCLEOTIDE SEQUENCE</scope>
</reference>
<accession>A0FEA3</accession>